<dbReference type="InterPro" id="IPR003660">
    <property type="entry name" value="HAMP_dom"/>
</dbReference>
<evidence type="ECO:0000256" key="5">
    <source>
        <dbReference type="SAM" id="MobiDB-lite"/>
    </source>
</evidence>
<name>A0A1M6YCB3_9BACT</name>
<protein>
    <submittedName>
        <fullName evidence="9">Methyl-accepting chemotaxis protein</fullName>
    </submittedName>
</protein>
<evidence type="ECO:0000313" key="10">
    <source>
        <dbReference type="Proteomes" id="UP000183994"/>
    </source>
</evidence>
<dbReference type="Pfam" id="PF00015">
    <property type="entry name" value="MCPsignal"/>
    <property type="match status" value="1"/>
</dbReference>
<keyword evidence="10" id="KW-1185">Reference proteome</keyword>
<dbReference type="InterPro" id="IPR004089">
    <property type="entry name" value="MCPsignal_dom"/>
</dbReference>
<dbReference type="GO" id="GO:0007165">
    <property type="term" value="P:signal transduction"/>
    <property type="evidence" value="ECO:0007669"/>
    <property type="project" value="UniProtKB-KW"/>
</dbReference>
<evidence type="ECO:0000256" key="3">
    <source>
        <dbReference type="ARBA" id="ARBA00029447"/>
    </source>
</evidence>
<dbReference type="Pfam" id="PF00672">
    <property type="entry name" value="HAMP"/>
    <property type="match status" value="1"/>
</dbReference>
<evidence type="ECO:0000256" key="4">
    <source>
        <dbReference type="PROSITE-ProRule" id="PRU00284"/>
    </source>
</evidence>
<keyword evidence="2" id="KW-0145">Chemotaxis</keyword>
<evidence type="ECO:0000256" key="6">
    <source>
        <dbReference type="SAM" id="Phobius"/>
    </source>
</evidence>
<feature type="transmembrane region" description="Helical" evidence="6">
    <location>
        <begin position="17"/>
        <end position="36"/>
    </location>
</feature>
<evidence type="ECO:0000259" key="7">
    <source>
        <dbReference type="PROSITE" id="PS50111"/>
    </source>
</evidence>
<dbReference type="PRINTS" id="PR00260">
    <property type="entry name" value="CHEMTRNSDUCR"/>
</dbReference>
<dbReference type="GO" id="GO:0004888">
    <property type="term" value="F:transmembrane signaling receptor activity"/>
    <property type="evidence" value="ECO:0007669"/>
    <property type="project" value="InterPro"/>
</dbReference>
<dbReference type="RefSeq" id="WP_073478709.1">
    <property type="nucleotide sequence ID" value="NZ_FQZU01000048.1"/>
</dbReference>
<keyword evidence="6" id="KW-0472">Membrane</keyword>
<dbReference type="STRING" id="1121393.SAMN02745216_04725"/>
<dbReference type="GO" id="GO:0006935">
    <property type="term" value="P:chemotaxis"/>
    <property type="evidence" value="ECO:0007669"/>
    <property type="project" value="UniProtKB-KW"/>
</dbReference>
<feature type="region of interest" description="Disordered" evidence="5">
    <location>
        <begin position="572"/>
        <end position="629"/>
    </location>
</feature>
<dbReference type="Gene3D" id="1.10.287.950">
    <property type="entry name" value="Methyl-accepting chemotaxis protein"/>
    <property type="match status" value="1"/>
</dbReference>
<dbReference type="OrthoDB" id="9760371at2"/>
<dbReference type="FunFam" id="1.10.287.950:FF:000001">
    <property type="entry name" value="Methyl-accepting chemotaxis sensory transducer"/>
    <property type="match status" value="1"/>
</dbReference>
<dbReference type="InterPro" id="IPR024478">
    <property type="entry name" value="HlyB_4HB_MCP"/>
</dbReference>
<sequence>MGLMISMVKDMTIRTKMIISFLIMIAFMVIIGMVGFSSMKVIRGHMEDIFNVRMPGIDFLIEADRDLQQLLVAERSMIFADVGSEEYKAFMGDYEENFQQSAARWGKYKALASTPEEKAILPKFDAARKKWEEVSRKVWAVRGDGSPEGRKAAIALSMGEASAAFEGMRDYIDQLTEINLGLANAADKAATDAFSGTVTTLLVITGLGFLAGLFFAFVSIRSVSKPLSRVIAFAEDLRQGDISVSLPEGKDEIGVMSQALNRVVDELKRKTDIATAISSGDLRQEVNISSEKDVFGKALQNMVWRLNDVVQKLHNAANQVDGGSQQVSESSQTLSQGATEQASSLEEITSSMTEIGAQTRTNAENAGQASNLAHDAKNAAEKGVNRMMEMTQSMSTISESSQEIAKIIKVIDDIAFQTNLLALNAAVESARAGVHGKGFAVVAQEVRTLAARSAKAAQGITELIESAVNNVKEGSEIAENTSAALDEIQGKITKASDLVAEIAAASNEQSKGISQINEGLSQIDSVTQQNAANAEETSASSEELSAQAASLRKALTFFKIKGDSSVGFASPSYDAAPRSEQLDYQAYSKPAPKKKPAPADSGWGDPGDSPREVDPGQVIALDDDDFGKY</sequence>
<dbReference type="Proteomes" id="UP000183994">
    <property type="component" value="Unassembled WGS sequence"/>
</dbReference>
<dbReference type="EMBL" id="FQZU01000048">
    <property type="protein sequence ID" value="SHL15918.1"/>
    <property type="molecule type" value="Genomic_DNA"/>
</dbReference>
<evidence type="ECO:0000256" key="1">
    <source>
        <dbReference type="ARBA" id="ARBA00004370"/>
    </source>
</evidence>
<reference evidence="10" key="1">
    <citation type="submission" date="2016-11" db="EMBL/GenBank/DDBJ databases">
        <authorList>
            <person name="Varghese N."/>
            <person name="Submissions S."/>
        </authorList>
    </citation>
    <scope>NUCLEOTIDE SEQUENCE [LARGE SCALE GENOMIC DNA]</scope>
    <source>
        <strain evidence="10">DSM 16219</strain>
    </source>
</reference>
<organism evidence="9 10">
    <name type="scientific">Desulfatibacillum alkenivorans DSM 16219</name>
    <dbReference type="NCBI Taxonomy" id="1121393"/>
    <lineage>
        <taxon>Bacteria</taxon>
        <taxon>Pseudomonadati</taxon>
        <taxon>Thermodesulfobacteriota</taxon>
        <taxon>Desulfobacteria</taxon>
        <taxon>Desulfobacterales</taxon>
        <taxon>Desulfatibacillaceae</taxon>
        <taxon>Desulfatibacillum</taxon>
    </lineage>
</organism>
<evidence type="ECO:0000313" key="9">
    <source>
        <dbReference type="EMBL" id="SHL15918.1"/>
    </source>
</evidence>
<dbReference type="PROSITE" id="PS50111">
    <property type="entry name" value="CHEMOTAXIS_TRANSDUC_2"/>
    <property type="match status" value="1"/>
</dbReference>
<feature type="region of interest" description="Disordered" evidence="5">
    <location>
        <begin position="320"/>
        <end position="346"/>
    </location>
</feature>
<dbReference type="InterPro" id="IPR004090">
    <property type="entry name" value="Chemotax_Me-accpt_rcpt"/>
</dbReference>
<feature type="transmembrane region" description="Helical" evidence="6">
    <location>
        <begin position="198"/>
        <end position="220"/>
    </location>
</feature>
<dbReference type="AlphaFoldDB" id="A0A1M6YCB3"/>
<comment type="similarity">
    <text evidence="3">Belongs to the methyl-accepting chemotaxis (MCP) protein family.</text>
</comment>
<feature type="domain" description="Methyl-accepting transducer" evidence="7">
    <location>
        <begin position="316"/>
        <end position="545"/>
    </location>
</feature>
<evidence type="ECO:0000256" key="2">
    <source>
        <dbReference type="ARBA" id="ARBA00022500"/>
    </source>
</evidence>
<dbReference type="Gene3D" id="1.10.8.500">
    <property type="entry name" value="HAMP domain in histidine kinase"/>
    <property type="match status" value="1"/>
</dbReference>
<dbReference type="GO" id="GO:0005886">
    <property type="term" value="C:plasma membrane"/>
    <property type="evidence" value="ECO:0007669"/>
    <property type="project" value="TreeGrafter"/>
</dbReference>
<accession>A0A1M6YCB3</accession>
<dbReference type="SMART" id="SM00304">
    <property type="entry name" value="HAMP"/>
    <property type="match status" value="1"/>
</dbReference>
<evidence type="ECO:0000259" key="8">
    <source>
        <dbReference type="PROSITE" id="PS50885"/>
    </source>
</evidence>
<proteinExistence type="inferred from homology"/>
<keyword evidence="6" id="KW-0812">Transmembrane</keyword>
<dbReference type="CDD" id="cd11386">
    <property type="entry name" value="MCP_signal"/>
    <property type="match status" value="1"/>
</dbReference>
<dbReference type="PANTHER" id="PTHR43531:SF11">
    <property type="entry name" value="METHYL-ACCEPTING CHEMOTAXIS PROTEIN 3"/>
    <property type="match status" value="1"/>
</dbReference>
<dbReference type="CDD" id="cd06225">
    <property type="entry name" value="HAMP"/>
    <property type="match status" value="1"/>
</dbReference>
<gene>
    <name evidence="9" type="ORF">SAMN02745216_04725</name>
</gene>
<dbReference type="SUPFAM" id="SSF58104">
    <property type="entry name" value="Methyl-accepting chemotaxis protein (MCP) signaling domain"/>
    <property type="match status" value="1"/>
</dbReference>
<keyword evidence="6" id="KW-1133">Transmembrane helix</keyword>
<comment type="subcellular location">
    <subcellularLocation>
        <location evidence="1">Membrane</location>
    </subcellularLocation>
</comment>
<feature type="domain" description="HAMP" evidence="8">
    <location>
        <begin position="221"/>
        <end position="272"/>
    </location>
</feature>
<dbReference type="InterPro" id="IPR051310">
    <property type="entry name" value="MCP_chemotaxis"/>
</dbReference>
<dbReference type="PROSITE" id="PS50885">
    <property type="entry name" value="HAMP"/>
    <property type="match status" value="1"/>
</dbReference>
<dbReference type="Pfam" id="PF12729">
    <property type="entry name" value="4HB_MCP_1"/>
    <property type="match status" value="1"/>
</dbReference>
<dbReference type="PANTHER" id="PTHR43531">
    <property type="entry name" value="PROTEIN ICFG"/>
    <property type="match status" value="1"/>
</dbReference>
<dbReference type="SMART" id="SM00283">
    <property type="entry name" value="MA"/>
    <property type="match status" value="1"/>
</dbReference>
<keyword evidence="4" id="KW-0807">Transducer</keyword>